<gene>
    <name evidence="1" type="ORF">BRAN1462_LOCUS35973</name>
</gene>
<protein>
    <submittedName>
        <fullName evidence="1">Uncharacterized protein</fullName>
    </submittedName>
</protein>
<organism evidence="1">
    <name type="scientific">Zooxanthella nutricula</name>
    <dbReference type="NCBI Taxonomy" id="1333877"/>
    <lineage>
        <taxon>Eukaryota</taxon>
        <taxon>Sar</taxon>
        <taxon>Alveolata</taxon>
        <taxon>Dinophyceae</taxon>
        <taxon>Peridiniales</taxon>
        <taxon>Peridiniales incertae sedis</taxon>
        <taxon>Zooxanthella</taxon>
    </lineage>
</organism>
<dbReference type="AlphaFoldDB" id="A0A6U6P7C7"/>
<dbReference type="EMBL" id="HBGW01056610">
    <property type="protein sequence ID" value="CAD9595321.1"/>
    <property type="molecule type" value="Transcribed_RNA"/>
</dbReference>
<evidence type="ECO:0000313" key="1">
    <source>
        <dbReference type="EMBL" id="CAD9595321.1"/>
    </source>
</evidence>
<reference evidence="1" key="1">
    <citation type="submission" date="2021-01" db="EMBL/GenBank/DDBJ databases">
        <authorList>
            <person name="Corre E."/>
            <person name="Pelletier E."/>
            <person name="Niang G."/>
            <person name="Scheremetjew M."/>
            <person name="Finn R."/>
            <person name="Kale V."/>
            <person name="Holt S."/>
            <person name="Cochrane G."/>
            <person name="Meng A."/>
            <person name="Brown T."/>
            <person name="Cohen L."/>
        </authorList>
    </citation>
    <scope>NUCLEOTIDE SEQUENCE</scope>
    <source>
        <strain evidence="1">RCC3387</strain>
    </source>
</reference>
<sequence length="353" mass="36391">MAGLACIRQILDGSAEGTMLREALPHAVAPCPAGETRHDFQVKIIDCVRRALADAHAAAEVQAAASREASEAARAQEAEAKVVAERAQEVASAAGAEVKAKAEALAIAETKVREEQTWKKSIELEAQRVLEAHTERETRKAEIEALVAFFDGAAALSVEAAESIATFLTAKRAEKTLVAAVPAALALVPDARSQFDNLVVDSAKTALHDALVEAQAALDAGAEAAKYAEAESLGAWAVLDCARDRATAADATLSAAKAALVDAQSVQEALVAAVAAATERLQVALVQQTLAEDKPSGITKAQQALERLVQGEAVVDQASAAQTVSTPPAGKANVDPLFAPVPMDLDTAATAGA</sequence>
<accession>A0A6U6P7C7</accession>
<name>A0A6U6P7C7_9DINO</name>
<proteinExistence type="predicted"/>